<proteinExistence type="predicted"/>
<reference evidence="1 2" key="1">
    <citation type="submission" date="2019-06" db="EMBL/GenBank/DDBJ databases">
        <title>Spirosoma utsteinense sp. nov. isolated from Antarctic ice-free soils.</title>
        <authorList>
            <person name="Tahon G."/>
        </authorList>
    </citation>
    <scope>NUCLEOTIDE SEQUENCE [LARGE SCALE GENOMIC DNA]</scope>
    <source>
        <strain evidence="1 2">LMG 31447</strain>
    </source>
</reference>
<sequence>MFTGIKRVITTRWLTENKRFNLPGDSVSAKERDDRMNANNGIDSWPFVDLRQAMS</sequence>
<gene>
    <name evidence="1" type="ORF">FH603_387</name>
</gene>
<organism evidence="1 2">
    <name type="scientific">Spirosoma utsteinense</name>
    <dbReference type="NCBI Taxonomy" id="2585773"/>
    <lineage>
        <taxon>Bacteria</taxon>
        <taxon>Pseudomonadati</taxon>
        <taxon>Bacteroidota</taxon>
        <taxon>Cytophagia</taxon>
        <taxon>Cytophagales</taxon>
        <taxon>Cytophagaceae</taxon>
        <taxon>Spirosoma</taxon>
    </lineage>
</organism>
<name>A0ABR6W074_9BACT</name>
<evidence type="ECO:0000313" key="2">
    <source>
        <dbReference type="Proteomes" id="UP000700732"/>
    </source>
</evidence>
<protein>
    <submittedName>
        <fullName evidence="1">Uncharacterized protein</fullName>
    </submittedName>
</protein>
<comment type="caution">
    <text evidence="1">The sequence shown here is derived from an EMBL/GenBank/DDBJ whole genome shotgun (WGS) entry which is preliminary data.</text>
</comment>
<dbReference type="EMBL" id="VFIA01000002">
    <property type="protein sequence ID" value="MBC3789903.1"/>
    <property type="molecule type" value="Genomic_DNA"/>
</dbReference>
<accession>A0ABR6W074</accession>
<keyword evidence="2" id="KW-1185">Reference proteome</keyword>
<evidence type="ECO:0000313" key="1">
    <source>
        <dbReference type="EMBL" id="MBC3789903.1"/>
    </source>
</evidence>
<dbReference type="Proteomes" id="UP000700732">
    <property type="component" value="Unassembled WGS sequence"/>
</dbReference>